<feature type="transmembrane region" description="Helical" evidence="6">
    <location>
        <begin position="6"/>
        <end position="27"/>
    </location>
</feature>
<feature type="transmembrane region" description="Helical" evidence="6">
    <location>
        <begin position="361"/>
        <end position="381"/>
    </location>
</feature>
<evidence type="ECO:0000256" key="3">
    <source>
        <dbReference type="ARBA" id="ARBA00022692"/>
    </source>
</evidence>
<feature type="transmembrane region" description="Helical" evidence="6">
    <location>
        <begin position="163"/>
        <end position="180"/>
    </location>
</feature>
<feature type="transmembrane region" description="Helical" evidence="6">
    <location>
        <begin position="497"/>
        <end position="516"/>
    </location>
</feature>
<feature type="transmembrane region" description="Helical" evidence="6">
    <location>
        <begin position="578"/>
        <end position="606"/>
    </location>
</feature>
<dbReference type="Pfam" id="PF02653">
    <property type="entry name" value="BPD_transp_2"/>
    <property type="match status" value="2"/>
</dbReference>
<protein>
    <submittedName>
        <fullName evidence="7">Branched-chain amino acid transport system permease protein</fullName>
    </submittedName>
</protein>
<keyword evidence="5 6" id="KW-0472">Membrane</keyword>
<dbReference type="PANTHER" id="PTHR30482">
    <property type="entry name" value="HIGH-AFFINITY BRANCHED-CHAIN AMINO ACID TRANSPORT SYSTEM PERMEASE"/>
    <property type="match status" value="1"/>
</dbReference>
<feature type="transmembrane region" description="Helical" evidence="6">
    <location>
        <begin position="335"/>
        <end position="355"/>
    </location>
</feature>
<feature type="transmembrane region" description="Helical" evidence="6">
    <location>
        <begin position="547"/>
        <end position="566"/>
    </location>
</feature>
<feature type="transmembrane region" description="Helical" evidence="6">
    <location>
        <begin position="409"/>
        <end position="430"/>
    </location>
</feature>
<feature type="transmembrane region" description="Helical" evidence="6">
    <location>
        <begin position="82"/>
        <end position="102"/>
    </location>
</feature>
<dbReference type="Proteomes" id="UP000184440">
    <property type="component" value="Unassembled WGS sequence"/>
</dbReference>
<dbReference type="InterPro" id="IPR043428">
    <property type="entry name" value="LivM-like"/>
</dbReference>
<accession>A0A1M7PDX4</accession>
<dbReference type="STRING" id="134849.SAMN05443668_103252"/>
<evidence type="ECO:0000256" key="1">
    <source>
        <dbReference type="ARBA" id="ARBA00004651"/>
    </source>
</evidence>
<evidence type="ECO:0000256" key="2">
    <source>
        <dbReference type="ARBA" id="ARBA00022475"/>
    </source>
</evidence>
<dbReference type="GO" id="GO:0005886">
    <property type="term" value="C:plasma membrane"/>
    <property type="evidence" value="ECO:0007669"/>
    <property type="project" value="UniProtKB-SubCell"/>
</dbReference>
<dbReference type="PANTHER" id="PTHR30482:SF1">
    <property type="entry name" value="BRANCHED-CHAIN AMINO ACID TRANSPORT PERMEASE PROTEIN LIVM-RELATED"/>
    <property type="match status" value="1"/>
</dbReference>
<evidence type="ECO:0000256" key="4">
    <source>
        <dbReference type="ARBA" id="ARBA00022989"/>
    </source>
</evidence>
<feature type="transmembrane region" description="Helical" evidence="6">
    <location>
        <begin position="34"/>
        <end position="53"/>
    </location>
</feature>
<keyword evidence="8" id="KW-1185">Reference proteome</keyword>
<evidence type="ECO:0000256" key="6">
    <source>
        <dbReference type="SAM" id="Phobius"/>
    </source>
</evidence>
<proteinExistence type="predicted"/>
<feature type="transmembrane region" description="Helical" evidence="6">
    <location>
        <begin position="437"/>
        <end position="456"/>
    </location>
</feature>
<gene>
    <name evidence="7" type="ORF">SAMN05443668_103252</name>
</gene>
<dbReference type="OrthoDB" id="9805514at2"/>
<feature type="transmembrane region" description="Helical" evidence="6">
    <location>
        <begin position="298"/>
        <end position="315"/>
    </location>
</feature>
<dbReference type="CDD" id="cd06581">
    <property type="entry name" value="TM_PBP1_LivM_like"/>
    <property type="match status" value="1"/>
</dbReference>
<name>A0A1M7PDX4_9ACTN</name>
<evidence type="ECO:0000256" key="5">
    <source>
        <dbReference type="ARBA" id="ARBA00023136"/>
    </source>
</evidence>
<dbReference type="EMBL" id="FRCS01000003">
    <property type="protein sequence ID" value="SHN15136.1"/>
    <property type="molecule type" value="Genomic_DNA"/>
</dbReference>
<keyword evidence="2" id="KW-1003">Cell membrane</keyword>
<dbReference type="RefSeq" id="WP_084740913.1">
    <property type="nucleotide sequence ID" value="NZ_FRCS01000003.1"/>
</dbReference>
<comment type="subcellular location">
    <subcellularLocation>
        <location evidence="1">Cell membrane</location>
        <topology evidence="1">Multi-pass membrane protein</topology>
    </subcellularLocation>
</comment>
<dbReference type="GO" id="GO:0015658">
    <property type="term" value="F:branched-chain amino acid transmembrane transporter activity"/>
    <property type="evidence" value="ECO:0007669"/>
    <property type="project" value="InterPro"/>
</dbReference>
<dbReference type="CDD" id="cd06582">
    <property type="entry name" value="TM_PBP1_LivH_like"/>
    <property type="match status" value="1"/>
</dbReference>
<organism evidence="7 8">
    <name type="scientific">Cryptosporangium aurantiacum</name>
    <dbReference type="NCBI Taxonomy" id="134849"/>
    <lineage>
        <taxon>Bacteria</taxon>
        <taxon>Bacillati</taxon>
        <taxon>Actinomycetota</taxon>
        <taxon>Actinomycetes</taxon>
        <taxon>Cryptosporangiales</taxon>
        <taxon>Cryptosporangiaceae</taxon>
        <taxon>Cryptosporangium</taxon>
    </lineage>
</organism>
<sequence length="663" mass="67514">MDQLLLFVLLGLGPGALIAGLALALVLTHRGSGTINLAVGAFAVLGAYVFYGLRTDGYLFLIPLPLLPDQIDFGGPWATAPALLAALGICALAGAIVDLAVLRPLRTASPLAKLLATLGVLVVIQSAVTLRFGSDGQVAPDVFPAGPEDVVRMAGATVPQNRFALAVVVLLATVALALVYRFTRFGLASRAAAENETLAVVSGLAPTALSLVNTVTAAVVAGGLGVLAASQTQLDPRTIPLAVIPALGAALLARFSSFLIATGAGLTLGIVQSVLVYLQSRPWFPTADGQPVPGIADLLFFLVIVGAMLWQGAALPQRGVAVEQRLPSAVAPSRLARPTVIGAIVLTAAFLILPFGFRQALINSLIATVVCLSLVVITGYVGQVSLIQVALAGVAGFTVSRLAESTGLGFPFAPLLGIAAAVALGTLTAFSALRVRGVNLAIVTIAGAVALQSFGFQNPVWGAGVDVLKVPPPTLAGIELGPDAPFPINFAAPPSPVFGLCCAAVLLCVALFVGSLRRSTLGKQLLAVRSNERAAAAAGISVRNVKLLAFALSSAIAGIGGALYAYNYGAVSSDRFDLMLALTFVAFAYVGGIASVPGALIAGLGVTAGLMGYLLDGWIGIPSTWQLLLGGFALVLTIAHQPDGIAGQLRRSTHRRTPAGAVR</sequence>
<dbReference type="InterPro" id="IPR001851">
    <property type="entry name" value="ABC_transp_permease"/>
</dbReference>
<evidence type="ECO:0000313" key="8">
    <source>
        <dbReference type="Proteomes" id="UP000184440"/>
    </source>
</evidence>
<reference evidence="7 8" key="1">
    <citation type="submission" date="2016-11" db="EMBL/GenBank/DDBJ databases">
        <authorList>
            <person name="Jaros S."/>
            <person name="Januszkiewicz K."/>
            <person name="Wedrychowicz H."/>
        </authorList>
    </citation>
    <scope>NUCLEOTIDE SEQUENCE [LARGE SCALE GENOMIC DNA]</scope>
    <source>
        <strain evidence="7 8">DSM 46144</strain>
    </source>
</reference>
<keyword evidence="4 6" id="KW-1133">Transmembrane helix</keyword>
<feature type="transmembrane region" description="Helical" evidence="6">
    <location>
        <begin position="258"/>
        <end position="278"/>
    </location>
</feature>
<feature type="transmembrane region" description="Helical" evidence="6">
    <location>
        <begin position="114"/>
        <end position="133"/>
    </location>
</feature>
<keyword evidence="3 6" id="KW-0812">Transmembrane</keyword>
<feature type="transmembrane region" description="Helical" evidence="6">
    <location>
        <begin position="618"/>
        <end position="639"/>
    </location>
</feature>
<dbReference type="AlphaFoldDB" id="A0A1M7PDX4"/>
<evidence type="ECO:0000313" key="7">
    <source>
        <dbReference type="EMBL" id="SHN15136.1"/>
    </source>
</evidence>